<dbReference type="Pfam" id="PF00096">
    <property type="entry name" value="zf-C2H2"/>
    <property type="match status" value="1"/>
</dbReference>
<dbReference type="SMART" id="SM00355">
    <property type="entry name" value="ZnF_C2H2"/>
    <property type="match status" value="2"/>
</dbReference>
<keyword evidence="5" id="KW-0862">Zinc</keyword>
<dbReference type="PROSITE" id="PS00028">
    <property type="entry name" value="ZINC_FINGER_C2H2_1"/>
    <property type="match status" value="1"/>
</dbReference>
<reference evidence="11 12" key="1">
    <citation type="submission" date="2020-06" db="EMBL/GenBank/DDBJ databases">
        <authorList>
            <person name="Li R."/>
            <person name="Bekaert M."/>
        </authorList>
    </citation>
    <scope>NUCLEOTIDE SEQUENCE [LARGE SCALE GENOMIC DNA]</scope>
    <source>
        <strain evidence="12">wild</strain>
    </source>
</reference>
<evidence type="ECO:0000256" key="4">
    <source>
        <dbReference type="ARBA" id="ARBA00022771"/>
    </source>
</evidence>
<keyword evidence="12" id="KW-1185">Reference proteome</keyword>
<dbReference type="Proteomes" id="UP000507470">
    <property type="component" value="Unassembled WGS sequence"/>
</dbReference>
<dbReference type="Gene3D" id="3.30.160.60">
    <property type="entry name" value="Classic Zinc Finger"/>
    <property type="match status" value="1"/>
</dbReference>
<evidence type="ECO:0000256" key="5">
    <source>
        <dbReference type="ARBA" id="ARBA00022833"/>
    </source>
</evidence>
<evidence type="ECO:0000256" key="3">
    <source>
        <dbReference type="ARBA" id="ARBA00022737"/>
    </source>
</evidence>
<evidence type="ECO:0000259" key="10">
    <source>
        <dbReference type="PROSITE" id="PS50157"/>
    </source>
</evidence>
<keyword evidence="3" id="KW-0677">Repeat</keyword>
<dbReference type="FunFam" id="3.30.160.60:FF:000045">
    <property type="entry name" value="ZFP69 zinc finger protein B"/>
    <property type="match status" value="1"/>
</dbReference>
<evidence type="ECO:0000256" key="6">
    <source>
        <dbReference type="ARBA" id="ARBA00023125"/>
    </source>
</evidence>
<feature type="domain" description="C2H2-type" evidence="10">
    <location>
        <begin position="171"/>
        <end position="198"/>
    </location>
</feature>
<evidence type="ECO:0000256" key="9">
    <source>
        <dbReference type="SAM" id="MobiDB-lite"/>
    </source>
</evidence>
<dbReference type="GO" id="GO:0005634">
    <property type="term" value="C:nucleus"/>
    <property type="evidence" value="ECO:0007669"/>
    <property type="project" value="UniProtKB-SubCell"/>
</dbReference>
<evidence type="ECO:0000256" key="7">
    <source>
        <dbReference type="ARBA" id="ARBA00023242"/>
    </source>
</evidence>
<evidence type="ECO:0000256" key="8">
    <source>
        <dbReference type="PROSITE-ProRule" id="PRU00042"/>
    </source>
</evidence>
<dbReference type="GO" id="GO:0008270">
    <property type="term" value="F:zinc ion binding"/>
    <property type="evidence" value="ECO:0007669"/>
    <property type="project" value="UniProtKB-KW"/>
</dbReference>
<protein>
    <submittedName>
        <fullName evidence="11">KRAB</fullName>
    </submittedName>
</protein>
<gene>
    <name evidence="11" type="ORF">MCOR_9991</name>
</gene>
<keyword evidence="6" id="KW-0238">DNA-binding</keyword>
<evidence type="ECO:0000256" key="1">
    <source>
        <dbReference type="ARBA" id="ARBA00004123"/>
    </source>
</evidence>
<keyword evidence="2" id="KW-0479">Metal-binding</keyword>
<evidence type="ECO:0000256" key="2">
    <source>
        <dbReference type="ARBA" id="ARBA00022723"/>
    </source>
</evidence>
<dbReference type="InterPro" id="IPR036236">
    <property type="entry name" value="Znf_C2H2_sf"/>
</dbReference>
<dbReference type="OrthoDB" id="6256750at2759"/>
<dbReference type="PROSITE" id="PS50157">
    <property type="entry name" value="ZINC_FINGER_C2H2_2"/>
    <property type="match status" value="1"/>
</dbReference>
<keyword evidence="4 8" id="KW-0863">Zinc-finger</keyword>
<organism evidence="11 12">
    <name type="scientific">Mytilus coruscus</name>
    <name type="common">Sea mussel</name>
    <dbReference type="NCBI Taxonomy" id="42192"/>
    <lineage>
        <taxon>Eukaryota</taxon>
        <taxon>Metazoa</taxon>
        <taxon>Spiralia</taxon>
        <taxon>Lophotrochozoa</taxon>
        <taxon>Mollusca</taxon>
        <taxon>Bivalvia</taxon>
        <taxon>Autobranchia</taxon>
        <taxon>Pteriomorphia</taxon>
        <taxon>Mytilida</taxon>
        <taxon>Mytiloidea</taxon>
        <taxon>Mytilidae</taxon>
        <taxon>Mytilinae</taxon>
        <taxon>Mytilus</taxon>
    </lineage>
</organism>
<feature type="region of interest" description="Disordered" evidence="9">
    <location>
        <begin position="61"/>
        <end position="88"/>
    </location>
</feature>
<dbReference type="InterPro" id="IPR013087">
    <property type="entry name" value="Znf_C2H2_type"/>
</dbReference>
<dbReference type="AlphaFoldDB" id="A0A6J8APE7"/>
<dbReference type="EMBL" id="CACVKT020001765">
    <property type="protein sequence ID" value="CAC5371573.1"/>
    <property type="molecule type" value="Genomic_DNA"/>
</dbReference>
<dbReference type="SUPFAM" id="SSF57667">
    <property type="entry name" value="beta-beta-alpha zinc fingers"/>
    <property type="match status" value="1"/>
</dbReference>
<evidence type="ECO:0000313" key="11">
    <source>
        <dbReference type="EMBL" id="CAC5371573.1"/>
    </source>
</evidence>
<accession>A0A6J8APE7</accession>
<name>A0A6J8APE7_MYTCO</name>
<dbReference type="GO" id="GO:0003677">
    <property type="term" value="F:DNA binding"/>
    <property type="evidence" value="ECO:0007669"/>
    <property type="project" value="UniProtKB-KW"/>
</dbReference>
<keyword evidence="7" id="KW-0539">Nucleus</keyword>
<comment type="subcellular location">
    <subcellularLocation>
        <location evidence="1">Nucleus</location>
    </subcellularLocation>
</comment>
<sequence>MMEVKSEPVEVDEMCQKTSRETIKCEFIIESEEENTTKWQHQQSDNKNNFFDQDLASDEKVKTGNQGDENTADLHEHSHTQTHMVTSTSRTEGKMIIVGCTQTDSENSSCSYKDNIQHPTTCQSCGLDSAQNMDITAKAEVGSTTCQSCGRLNNCTSPTQNQIGEDLKAKFICSDCGKIYSRRSSLVRHLLSHSGDKDSVCGVGGRGYSSFVNFEDHLKTHAAEINVSDFTKEKNSLENNVVSSHEMKNNKE</sequence>
<proteinExistence type="predicted"/>
<evidence type="ECO:0000313" key="12">
    <source>
        <dbReference type="Proteomes" id="UP000507470"/>
    </source>
</evidence>